<proteinExistence type="predicted"/>
<gene>
    <name evidence="3" type="ORF">ASCRUDRAFT_71942</name>
</gene>
<dbReference type="STRING" id="1344418.A0A1D2VC72"/>
<evidence type="ECO:0000313" key="4">
    <source>
        <dbReference type="Proteomes" id="UP000095038"/>
    </source>
</evidence>
<dbReference type="GO" id="GO:0006120">
    <property type="term" value="P:mitochondrial electron transport, NADH to ubiquinone"/>
    <property type="evidence" value="ECO:0007669"/>
    <property type="project" value="TreeGrafter"/>
</dbReference>
<dbReference type="GeneID" id="30965646"/>
<feature type="compositionally biased region" description="Low complexity" evidence="1">
    <location>
        <begin position="21"/>
        <end position="30"/>
    </location>
</feature>
<accession>A0A1D2VC72</accession>
<dbReference type="Pfam" id="PF10276">
    <property type="entry name" value="zf-CHCC"/>
    <property type="match status" value="1"/>
</dbReference>
<evidence type="ECO:0000259" key="2">
    <source>
        <dbReference type="Pfam" id="PF10276"/>
    </source>
</evidence>
<dbReference type="PANTHER" id="PTHR13156:SF0">
    <property type="entry name" value="NADH DEHYDROGENASE [UBIQUINONE] IRON-SULFUR PROTEIN 6, MITOCHONDRIAL"/>
    <property type="match status" value="1"/>
</dbReference>
<dbReference type="Gene3D" id="2.60.260.40">
    <property type="entry name" value="q5lls5 like domains"/>
    <property type="match status" value="1"/>
</dbReference>
<dbReference type="InterPro" id="IPR019401">
    <property type="entry name" value="Znf_CHCC"/>
</dbReference>
<dbReference type="InParanoid" id="A0A1D2VC72"/>
<organism evidence="3 4">
    <name type="scientific">Ascoidea rubescens DSM 1968</name>
    <dbReference type="NCBI Taxonomy" id="1344418"/>
    <lineage>
        <taxon>Eukaryota</taxon>
        <taxon>Fungi</taxon>
        <taxon>Dikarya</taxon>
        <taxon>Ascomycota</taxon>
        <taxon>Saccharomycotina</taxon>
        <taxon>Saccharomycetes</taxon>
        <taxon>Ascoideaceae</taxon>
        <taxon>Ascoidea</taxon>
    </lineage>
</organism>
<dbReference type="OrthoDB" id="307899at2759"/>
<dbReference type="AlphaFoldDB" id="A0A1D2VC72"/>
<evidence type="ECO:0000313" key="3">
    <source>
        <dbReference type="EMBL" id="ODV59225.1"/>
    </source>
</evidence>
<dbReference type="EMBL" id="KV454487">
    <property type="protein sequence ID" value="ODV59225.1"/>
    <property type="molecule type" value="Genomic_DNA"/>
</dbReference>
<feature type="region of interest" description="Disordered" evidence="1">
    <location>
        <begin position="21"/>
        <end position="43"/>
    </location>
</feature>
<reference evidence="4" key="1">
    <citation type="submission" date="2016-05" db="EMBL/GenBank/DDBJ databases">
        <title>Comparative genomics of biotechnologically important yeasts.</title>
        <authorList>
            <consortium name="DOE Joint Genome Institute"/>
            <person name="Riley R."/>
            <person name="Haridas S."/>
            <person name="Wolfe K.H."/>
            <person name="Lopes M.R."/>
            <person name="Hittinger C.T."/>
            <person name="Goker M."/>
            <person name="Salamov A."/>
            <person name="Wisecaver J."/>
            <person name="Long T.M."/>
            <person name="Aerts A.L."/>
            <person name="Barry K."/>
            <person name="Choi C."/>
            <person name="Clum A."/>
            <person name="Coughlan A.Y."/>
            <person name="Deshpande S."/>
            <person name="Douglass A.P."/>
            <person name="Hanson S.J."/>
            <person name="Klenk H.-P."/>
            <person name="Labutti K."/>
            <person name="Lapidus A."/>
            <person name="Lindquist E."/>
            <person name="Lipzen A."/>
            <person name="Meier-Kolthoff J.P."/>
            <person name="Ohm R.A."/>
            <person name="Otillar R.P."/>
            <person name="Pangilinan J."/>
            <person name="Peng Y."/>
            <person name="Rokas A."/>
            <person name="Rosa C.A."/>
            <person name="Scheuner C."/>
            <person name="Sibirny A.A."/>
            <person name="Slot J.C."/>
            <person name="Stielow J.B."/>
            <person name="Sun H."/>
            <person name="Kurtzman C.P."/>
            <person name="Blackwell M."/>
            <person name="Grigoriev I.V."/>
            <person name="Jeffries T.W."/>
        </authorList>
    </citation>
    <scope>NUCLEOTIDE SEQUENCE [LARGE SCALE GENOMIC DNA]</scope>
    <source>
        <strain evidence="4">DSM 1968</strain>
    </source>
</reference>
<sequence length="152" mass="17019">MSLPILRQSIKRSTFIRLYSSESSKPSSSPALPTVKDVGTPDINNAFQQAPNRIAPWSQSQKPKNQIFSSLRFIQKDLSKQPQPYSAMELIQKHPIQYISKNIAVCNGNKGPHQGHPRVYINLDNVAAVPCGYCGTRYAKEEFKDLIESKSS</sequence>
<dbReference type="PANTHER" id="PTHR13156">
    <property type="entry name" value="NADH-UBIQUINONE OXIDOREDUCTASE 13 KD-A SUBUNIT"/>
    <property type="match status" value="1"/>
</dbReference>
<dbReference type="Proteomes" id="UP000095038">
    <property type="component" value="Unassembled WGS sequence"/>
</dbReference>
<dbReference type="RefSeq" id="XP_020045532.1">
    <property type="nucleotide sequence ID" value="XM_020192010.1"/>
</dbReference>
<feature type="domain" description="Zinc finger CHCC-type" evidence="2">
    <location>
        <begin position="102"/>
        <end position="138"/>
    </location>
</feature>
<dbReference type="GO" id="GO:0005739">
    <property type="term" value="C:mitochondrion"/>
    <property type="evidence" value="ECO:0007669"/>
    <property type="project" value="GOC"/>
</dbReference>
<name>A0A1D2VC72_9ASCO</name>
<protein>
    <recommendedName>
        <fullName evidence="2">Zinc finger CHCC-type domain-containing protein</fullName>
    </recommendedName>
</protein>
<keyword evidence="4" id="KW-1185">Reference proteome</keyword>
<evidence type="ECO:0000256" key="1">
    <source>
        <dbReference type="SAM" id="MobiDB-lite"/>
    </source>
</evidence>